<feature type="transmembrane region" description="Helical" evidence="6">
    <location>
        <begin position="70"/>
        <end position="88"/>
    </location>
</feature>
<organism evidence="7 8">
    <name type="scientific">Paenibacillus silagei</name>
    <dbReference type="NCBI Taxonomy" id="1670801"/>
    <lineage>
        <taxon>Bacteria</taxon>
        <taxon>Bacillati</taxon>
        <taxon>Bacillota</taxon>
        <taxon>Bacilli</taxon>
        <taxon>Bacillales</taxon>
        <taxon>Paenibacillaceae</taxon>
        <taxon>Paenibacillus</taxon>
    </lineage>
</organism>
<dbReference type="EMBL" id="JAGGLV010000001">
    <property type="protein sequence ID" value="MBP2110014.1"/>
    <property type="molecule type" value="Genomic_DNA"/>
</dbReference>
<sequence length="398" mass="43844">MLQRIKRIDGSIVLILIVLMGICIFSIYSVTHGRDGLDGMHITMLKYYALGFIAFILITLFDYRLLVRYGLYIYIAGIGILLSVSFFGKVKNGAQGWIGIGDLSIQPAELFKLILIIFLTTMLVRKNKTRLQFWRDVVPLGLIAFMPCALVIVQNDLGNALSYIVILLGLLWIGRIKFSHALIGLVVAGGAILGFILCYINYHEQTVDFIEKTLGRDHFVSRFDPWLVPELASSTASYQTKNAQTAIGSGGLKGEGYLQGSSVQSNRVPYLYSESIFVQIGEEFGFLGAAALLMLFFILIHRLILIALECRDRGGPLLIVGIVAMLLYQILENIGAMTGLMPLTGITLPFISYGGTSLLINMACMGIAMSVRLYGQDVEDDLPLPQPEAKGKSLLSKN</sequence>
<comment type="subcellular location">
    <subcellularLocation>
        <location evidence="1">Membrane</location>
        <topology evidence="1">Multi-pass membrane protein</topology>
    </subcellularLocation>
</comment>
<gene>
    <name evidence="7" type="ORF">J2Z70_000153</name>
</gene>
<evidence type="ECO:0000256" key="4">
    <source>
        <dbReference type="ARBA" id="ARBA00022989"/>
    </source>
</evidence>
<feature type="transmembrane region" description="Helical" evidence="6">
    <location>
        <begin position="12"/>
        <end position="30"/>
    </location>
</feature>
<dbReference type="PANTHER" id="PTHR30474">
    <property type="entry name" value="CELL CYCLE PROTEIN"/>
    <property type="match status" value="1"/>
</dbReference>
<reference evidence="7 8" key="1">
    <citation type="submission" date="2021-03" db="EMBL/GenBank/DDBJ databases">
        <title>Genomic Encyclopedia of Type Strains, Phase IV (KMG-IV): sequencing the most valuable type-strain genomes for metagenomic binning, comparative biology and taxonomic classification.</title>
        <authorList>
            <person name="Goeker M."/>
        </authorList>
    </citation>
    <scope>NUCLEOTIDE SEQUENCE [LARGE SCALE GENOMIC DNA]</scope>
    <source>
        <strain evidence="7 8">DSM 101953</strain>
    </source>
</reference>
<comment type="caution">
    <text evidence="7">The sequence shown here is derived from an EMBL/GenBank/DDBJ whole genome shotgun (WGS) entry which is preliminary data.</text>
</comment>
<evidence type="ECO:0000256" key="5">
    <source>
        <dbReference type="ARBA" id="ARBA00023136"/>
    </source>
</evidence>
<feature type="transmembrane region" description="Helical" evidence="6">
    <location>
        <begin position="351"/>
        <end position="374"/>
    </location>
</feature>
<name>A0ABS4NJ16_9BACL</name>
<evidence type="ECO:0000313" key="7">
    <source>
        <dbReference type="EMBL" id="MBP2110014.1"/>
    </source>
</evidence>
<feature type="transmembrane region" description="Helical" evidence="6">
    <location>
        <begin position="183"/>
        <end position="202"/>
    </location>
</feature>
<keyword evidence="2 6" id="KW-0812">Transmembrane</keyword>
<dbReference type="InterPro" id="IPR018365">
    <property type="entry name" value="Cell_cycle_FtsW-rel_CS"/>
</dbReference>
<dbReference type="RefSeq" id="WP_036721745.1">
    <property type="nucleotide sequence ID" value="NZ_JAGGLV010000001.1"/>
</dbReference>
<keyword evidence="4 6" id="KW-1133">Transmembrane helix</keyword>
<accession>A0ABS4NJ16</accession>
<dbReference type="Proteomes" id="UP000773462">
    <property type="component" value="Unassembled WGS sequence"/>
</dbReference>
<keyword evidence="5 6" id="KW-0472">Membrane</keyword>
<feature type="transmembrane region" description="Helical" evidence="6">
    <location>
        <begin position="160"/>
        <end position="176"/>
    </location>
</feature>
<keyword evidence="8" id="KW-1185">Reference proteome</keyword>
<feature type="transmembrane region" description="Helical" evidence="6">
    <location>
        <begin position="108"/>
        <end position="125"/>
    </location>
</feature>
<dbReference type="Pfam" id="PF01098">
    <property type="entry name" value="FTSW_RODA_SPOVE"/>
    <property type="match status" value="1"/>
</dbReference>
<feature type="transmembrane region" description="Helical" evidence="6">
    <location>
        <begin position="45"/>
        <end position="63"/>
    </location>
</feature>
<dbReference type="PROSITE" id="PS00428">
    <property type="entry name" value="FTSW_RODA_SPOVE"/>
    <property type="match status" value="1"/>
</dbReference>
<dbReference type="PANTHER" id="PTHR30474:SF1">
    <property type="entry name" value="PEPTIDOGLYCAN GLYCOSYLTRANSFERASE MRDB"/>
    <property type="match status" value="1"/>
</dbReference>
<proteinExistence type="predicted"/>
<feature type="transmembrane region" description="Helical" evidence="6">
    <location>
        <begin position="315"/>
        <end position="331"/>
    </location>
</feature>
<feature type="transmembrane region" description="Helical" evidence="6">
    <location>
        <begin position="284"/>
        <end position="308"/>
    </location>
</feature>
<protein>
    <submittedName>
        <fullName evidence="7">Rod shape determining protein RodA</fullName>
    </submittedName>
</protein>
<keyword evidence="3" id="KW-0133">Cell shape</keyword>
<evidence type="ECO:0000256" key="1">
    <source>
        <dbReference type="ARBA" id="ARBA00004141"/>
    </source>
</evidence>
<evidence type="ECO:0000313" key="8">
    <source>
        <dbReference type="Proteomes" id="UP000773462"/>
    </source>
</evidence>
<feature type="transmembrane region" description="Helical" evidence="6">
    <location>
        <begin position="137"/>
        <end position="154"/>
    </location>
</feature>
<evidence type="ECO:0000256" key="6">
    <source>
        <dbReference type="SAM" id="Phobius"/>
    </source>
</evidence>
<evidence type="ECO:0000256" key="3">
    <source>
        <dbReference type="ARBA" id="ARBA00022960"/>
    </source>
</evidence>
<evidence type="ECO:0000256" key="2">
    <source>
        <dbReference type="ARBA" id="ARBA00022692"/>
    </source>
</evidence>
<dbReference type="InterPro" id="IPR001182">
    <property type="entry name" value="FtsW/RodA"/>
</dbReference>